<proteinExistence type="predicted"/>
<dbReference type="PANTHER" id="PTHR30514">
    <property type="entry name" value="GLUCOKINASE"/>
    <property type="match status" value="1"/>
</dbReference>
<dbReference type="Pfam" id="PF01380">
    <property type="entry name" value="SIS"/>
    <property type="match status" value="1"/>
</dbReference>
<feature type="domain" description="SIS" evidence="5">
    <location>
        <begin position="125"/>
        <end position="266"/>
    </location>
</feature>
<dbReference type="SUPFAM" id="SSF53697">
    <property type="entry name" value="SIS domain"/>
    <property type="match status" value="1"/>
</dbReference>
<keyword evidence="7" id="KW-1185">Reference proteome</keyword>
<dbReference type="GO" id="GO:0003700">
    <property type="term" value="F:DNA-binding transcription factor activity"/>
    <property type="evidence" value="ECO:0007669"/>
    <property type="project" value="InterPro"/>
</dbReference>
<sequence length="293" mass="33231">MPQLKQRLTLPELVLTKAEHKVVRALLDDWPLLGLSALAKLAERAGVSDPTILRLIKKLGFAGYGEFQQALLADIDERLRSPSTLLVQRRSQFEQGNLWQGYLENCIQNLRQTQELSQSGATEKLCTWLADERVRLFCFGGRFSRFLAAYLCLHLCHLRAHCQLLDDSQQLPEQMVDISAKDVLLLFDYRRYQREAQSVAEQAKARGARLVLLTDIYRSPLRDLADLIISAPVESVSPFDSLVPALAQIEALIYQLSSRMEKNLQQRLAAIDQLRSVFTQPLLKEHPDALIPA</sequence>
<dbReference type="InterPro" id="IPR035472">
    <property type="entry name" value="RpiR-like_SIS"/>
</dbReference>
<dbReference type="GO" id="GO:1901135">
    <property type="term" value="P:carbohydrate derivative metabolic process"/>
    <property type="evidence" value="ECO:0007669"/>
    <property type="project" value="InterPro"/>
</dbReference>
<dbReference type="InterPro" id="IPR009057">
    <property type="entry name" value="Homeodomain-like_sf"/>
</dbReference>
<feature type="domain" description="HTH rpiR-type" evidence="4">
    <location>
        <begin position="2"/>
        <end position="78"/>
    </location>
</feature>
<dbReference type="InterPro" id="IPR047640">
    <property type="entry name" value="RpiR-like"/>
</dbReference>
<dbReference type="InterPro" id="IPR000281">
    <property type="entry name" value="HTH_RpiR"/>
</dbReference>
<evidence type="ECO:0000256" key="3">
    <source>
        <dbReference type="ARBA" id="ARBA00023163"/>
    </source>
</evidence>
<dbReference type="Pfam" id="PF01418">
    <property type="entry name" value="HTH_6"/>
    <property type="match status" value="1"/>
</dbReference>
<comment type="caution">
    <text evidence="6">The sequence shown here is derived from an EMBL/GenBank/DDBJ whole genome shotgun (WGS) entry which is preliminary data.</text>
</comment>
<keyword evidence="3" id="KW-0804">Transcription</keyword>
<dbReference type="RefSeq" id="WP_068388467.1">
    <property type="nucleotide sequence ID" value="NZ_LSZO01000071.1"/>
</dbReference>
<reference evidence="6 7" key="1">
    <citation type="submission" date="2016-02" db="EMBL/GenBank/DDBJ databases">
        <authorList>
            <person name="Wen L."/>
            <person name="He K."/>
            <person name="Yang H."/>
        </authorList>
    </citation>
    <scope>NUCLEOTIDE SEQUENCE [LARGE SCALE GENOMIC DNA]</scope>
    <source>
        <strain evidence="6 7">CV58</strain>
    </source>
</reference>
<evidence type="ECO:0000256" key="1">
    <source>
        <dbReference type="ARBA" id="ARBA00023015"/>
    </source>
</evidence>
<dbReference type="SUPFAM" id="SSF46689">
    <property type="entry name" value="Homeodomain-like"/>
    <property type="match status" value="1"/>
</dbReference>
<dbReference type="OrthoDB" id="3237351at2"/>
<evidence type="ECO:0000259" key="4">
    <source>
        <dbReference type="PROSITE" id="PS51071"/>
    </source>
</evidence>
<evidence type="ECO:0000259" key="5">
    <source>
        <dbReference type="PROSITE" id="PS51464"/>
    </source>
</evidence>
<gene>
    <name evidence="6" type="ORF">AXE65_11930</name>
</gene>
<dbReference type="PROSITE" id="PS51464">
    <property type="entry name" value="SIS"/>
    <property type="match status" value="1"/>
</dbReference>
<keyword evidence="2" id="KW-0238">DNA-binding</keyword>
<dbReference type="InterPro" id="IPR001347">
    <property type="entry name" value="SIS_dom"/>
</dbReference>
<dbReference type="InterPro" id="IPR046348">
    <property type="entry name" value="SIS_dom_sf"/>
</dbReference>
<evidence type="ECO:0000313" key="7">
    <source>
        <dbReference type="Proteomes" id="UP000072660"/>
    </source>
</evidence>
<protein>
    <submittedName>
        <fullName evidence="6">RpiR family transcriptional regulator</fullName>
    </submittedName>
</protein>
<dbReference type="GO" id="GO:0097367">
    <property type="term" value="F:carbohydrate derivative binding"/>
    <property type="evidence" value="ECO:0007669"/>
    <property type="project" value="InterPro"/>
</dbReference>
<evidence type="ECO:0000313" key="6">
    <source>
        <dbReference type="EMBL" id="KXU38769.1"/>
    </source>
</evidence>
<dbReference type="AlphaFoldDB" id="A0A139SW12"/>
<keyword evidence="1" id="KW-0805">Transcription regulation</keyword>
<dbReference type="Proteomes" id="UP000072660">
    <property type="component" value="Unassembled WGS sequence"/>
</dbReference>
<dbReference type="EMBL" id="LSZO01000071">
    <property type="protein sequence ID" value="KXU38769.1"/>
    <property type="molecule type" value="Genomic_DNA"/>
</dbReference>
<dbReference type="Gene3D" id="3.40.50.10490">
    <property type="entry name" value="Glucose-6-phosphate isomerase like protein, domain 1"/>
    <property type="match status" value="1"/>
</dbReference>
<dbReference type="InterPro" id="IPR036388">
    <property type="entry name" value="WH-like_DNA-bd_sf"/>
</dbReference>
<dbReference type="PROSITE" id="PS51071">
    <property type="entry name" value="HTH_RPIR"/>
    <property type="match status" value="1"/>
</dbReference>
<accession>A0A139SW12</accession>
<dbReference type="GO" id="GO:0003677">
    <property type="term" value="F:DNA binding"/>
    <property type="evidence" value="ECO:0007669"/>
    <property type="project" value="UniProtKB-KW"/>
</dbReference>
<dbReference type="CDD" id="cd05013">
    <property type="entry name" value="SIS_RpiR"/>
    <property type="match status" value="1"/>
</dbReference>
<name>A0A139SW12_9GAMM</name>
<dbReference type="Gene3D" id="1.10.10.10">
    <property type="entry name" value="Winged helix-like DNA-binding domain superfamily/Winged helix DNA-binding domain"/>
    <property type="match status" value="1"/>
</dbReference>
<evidence type="ECO:0000256" key="2">
    <source>
        <dbReference type="ARBA" id="ARBA00023125"/>
    </source>
</evidence>
<organism evidence="6 7">
    <name type="scientific">Ventosimonas gracilis</name>
    <dbReference type="NCBI Taxonomy" id="1680762"/>
    <lineage>
        <taxon>Bacteria</taxon>
        <taxon>Pseudomonadati</taxon>
        <taxon>Pseudomonadota</taxon>
        <taxon>Gammaproteobacteria</taxon>
        <taxon>Pseudomonadales</taxon>
        <taxon>Ventosimonadaceae</taxon>
        <taxon>Ventosimonas</taxon>
    </lineage>
</organism>
<dbReference type="PANTHER" id="PTHR30514:SF18">
    <property type="entry name" value="RPIR-FAMILY TRANSCRIPTIONAL REGULATOR"/>
    <property type="match status" value="1"/>
</dbReference>